<sequence>MMSVMRGPLPRMQSGPLYRMQRFGESRAIQKLTLGARSLPDPSSQAVRLSPTLSARSFQGDVRGFQRSFHTRSASMAIAPSIRIEAAVQDKGSAPKTGVGFIAPEKVDMSKYPPPTRALTQADCEVQFVRSGGAGGQNVNKVNTKADLRFDFMMADFIPEWVKENIMEKEKNKINNEGYLVINSSRHRTQKANYEDAMKKMQALIDDNAKPPGGPSDKTIKKVEKLARKANQKRLQLKKKHSDKKKTRRDKNYD</sequence>
<dbReference type="GO" id="GO:0003747">
    <property type="term" value="F:translation release factor activity"/>
    <property type="evidence" value="ECO:0007669"/>
    <property type="project" value="InterPro"/>
</dbReference>
<dbReference type="NCBIfam" id="NF006718">
    <property type="entry name" value="PRK09256.1"/>
    <property type="match status" value="1"/>
</dbReference>
<dbReference type="SUPFAM" id="SSF110916">
    <property type="entry name" value="Peptidyl-tRNA hydrolase domain-like"/>
    <property type="match status" value="1"/>
</dbReference>
<dbReference type="EMBL" id="HBFA01004957">
    <property type="protein sequence ID" value="CAD8652505.1"/>
    <property type="molecule type" value="Transcribed_RNA"/>
</dbReference>
<protein>
    <recommendedName>
        <fullName evidence="2">Prokaryotic-type class I peptide chain release factors domain-containing protein</fullName>
    </recommendedName>
</protein>
<feature type="domain" description="Prokaryotic-type class I peptide chain release factors" evidence="2">
    <location>
        <begin position="119"/>
        <end position="248"/>
    </location>
</feature>
<dbReference type="AlphaFoldDB" id="A0A7S0QWJ8"/>
<gene>
    <name evidence="3" type="ORF">POBO1169_LOCUS2527</name>
</gene>
<reference evidence="3" key="1">
    <citation type="submission" date="2021-01" db="EMBL/GenBank/DDBJ databases">
        <authorList>
            <person name="Corre E."/>
            <person name="Pelletier E."/>
            <person name="Niang G."/>
            <person name="Scheremetjew M."/>
            <person name="Finn R."/>
            <person name="Kale V."/>
            <person name="Holt S."/>
            <person name="Cochrane G."/>
            <person name="Meng A."/>
            <person name="Brown T."/>
            <person name="Cohen L."/>
        </authorList>
    </citation>
    <scope>NUCLEOTIDE SEQUENCE</scope>
    <source>
        <strain evidence="3">CCMP722</strain>
    </source>
</reference>
<dbReference type="Gene3D" id="3.30.160.20">
    <property type="match status" value="1"/>
</dbReference>
<evidence type="ECO:0000313" key="3">
    <source>
        <dbReference type="EMBL" id="CAD8652505.1"/>
    </source>
</evidence>
<proteinExistence type="predicted"/>
<evidence type="ECO:0000256" key="1">
    <source>
        <dbReference type="SAM" id="MobiDB-lite"/>
    </source>
</evidence>
<dbReference type="InterPro" id="IPR000352">
    <property type="entry name" value="Pep_chain_release_fac_I"/>
</dbReference>
<dbReference type="PANTHER" id="PTHR47352">
    <property type="entry name" value="CLASS I PEPTIDE CHAIN RELEASE FACTOR"/>
    <property type="match status" value="1"/>
</dbReference>
<organism evidence="3">
    <name type="scientific">Pyramimonas obovata</name>
    <dbReference type="NCBI Taxonomy" id="1411642"/>
    <lineage>
        <taxon>Eukaryota</taxon>
        <taxon>Viridiplantae</taxon>
        <taxon>Chlorophyta</taxon>
        <taxon>Pyramimonadophyceae</taxon>
        <taxon>Pyramimonadales</taxon>
        <taxon>Pyramimonadaceae</taxon>
        <taxon>Pyramimonas</taxon>
        <taxon>Pyramimonas incertae sedis</taxon>
    </lineage>
</organism>
<dbReference type="FunFam" id="3.30.160.20:FF:000046">
    <property type="entry name" value="Peptidyl-tRNA hydrolase ICT1"/>
    <property type="match status" value="1"/>
</dbReference>
<feature type="region of interest" description="Disordered" evidence="1">
    <location>
        <begin position="230"/>
        <end position="254"/>
    </location>
</feature>
<name>A0A7S0QWJ8_9CHLO</name>
<dbReference type="PANTHER" id="PTHR47352:SF1">
    <property type="entry name" value="CLASS I PEPTIDE CHAIN RELEASE FACTOR"/>
    <property type="match status" value="1"/>
</dbReference>
<dbReference type="Pfam" id="PF00472">
    <property type="entry name" value="RF-1"/>
    <property type="match status" value="1"/>
</dbReference>
<evidence type="ECO:0000259" key="2">
    <source>
        <dbReference type="Pfam" id="PF00472"/>
    </source>
</evidence>
<accession>A0A7S0QWJ8</accession>